<reference evidence="1 2" key="1">
    <citation type="submission" date="2016-02" db="EMBL/GenBank/DDBJ databases">
        <title>Band-tailed pigeon sequencing and assembly.</title>
        <authorList>
            <person name="Soares A.E."/>
            <person name="Novak B.J."/>
            <person name="Rice E.S."/>
            <person name="O'Connell B."/>
            <person name="Chang D."/>
            <person name="Weber S."/>
            <person name="Shapiro B."/>
        </authorList>
    </citation>
    <scope>NUCLEOTIDE SEQUENCE [LARGE SCALE GENOMIC DNA]</scope>
    <source>
        <strain evidence="1">BTP2013</strain>
        <tissue evidence="1">Blood</tissue>
    </source>
</reference>
<dbReference type="Proteomes" id="UP000190648">
    <property type="component" value="Unassembled WGS sequence"/>
</dbReference>
<evidence type="ECO:0000313" key="2">
    <source>
        <dbReference type="Proteomes" id="UP000190648"/>
    </source>
</evidence>
<protein>
    <submittedName>
        <fullName evidence="1">Uncharacterized protein</fullName>
    </submittedName>
</protein>
<gene>
    <name evidence="1" type="ORF">AV530_006443</name>
</gene>
<organism evidence="1 2">
    <name type="scientific">Patagioenas fasciata monilis</name>
    <dbReference type="NCBI Taxonomy" id="372326"/>
    <lineage>
        <taxon>Eukaryota</taxon>
        <taxon>Metazoa</taxon>
        <taxon>Chordata</taxon>
        <taxon>Craniata</taxon>
        <taxon>Vertebrata</taxon>
        <taxon>Euteleostomi</taxon>
        <taxon>Archelosauria</taxon>
        <taxon>Archosauria</taxon>
        <taxon>Dinosauria</taxon>
        <taxon>Saurischia</taxon>
        <taxon>Theropoda</taxon>
        <taxon>Coelurosauria</taxon>
        <taxon>Aves</taxon>
        <taxon>Neognathae</taxon>
        <taxon>Neoaves</taxon>
        <taxon>Columbimorphae</taxon>
        <taxon>Columbiformes</taxon>
        <taxon>Columbidae</taxon>
        <taxon>Patagioenas</taxon>
    </lineage>
</organism>
<keyword evidence="2" id="KW-1185">Reference proteome</keyword>
<proteinExistence type="predicted"/>
<comment type="caution">
    <text evidence="1">The sequence shown here is derived from an EMBL/GenBank/DDBJ whole genome shotgun (WGS) entry which is preliminary data.</text>
</comment>
<name>A0A1V4KGL9_PATFA</name>
<sequence length="144" mass="15312">MVFVTLQGNRATCLSAAMNPAESSEEWNYILDGGLGCSHVTKYWLKFPLVFAFTLAPISGNNIGGNSTEKSAEAVGILASVLQTARYSMVVPSSTAASKTTGILHTTSAPGPREFGLLCIPQYQVTEKDLETGPPCVWDLQAKA</sequence>
<dbReference type="AlphaFoldDB" id="A0A1V4KGL9"/>
<dbReference type="EMBL" id="LSYS01003169">
    <property type="protein sequence ID" value="OPJ83574.1"/>
    <property type="molecule type" value="Genomic_DNA"/>
</dbReference>
<accession>A0A1V4KGL9</accession>
<evidence type="ECO:0000313" key="1">
    <source>
        <dbReference type="EMBL" id="OPJ83574.1"/>
    </source>
</evidence>